<evidence type="ECO:0000313" key="10">
    <source>
        <dbReference type="EMBL" id="KID49479.1"/>
    </source>
</evidence>
<dbReference type="GO" id="GO:0004134">
    <property type="term" value="F:4-alpha-glucanotransferase activity"/>
    <property type="evidence" value="ECO:0007669"/>
    <property type="project" value="UniProtKB-EC"/>
</dbReference>
<evidence type="ECO:0000313" key="11">
    <source>
        <dbReference type="Proteomes" id="UP000031184"/>
    </source>
</evidence>
<organism evidence="10 11">
    <name type="scientific">Fusobacterium necrophorum subsp. funduliforme B35</name>
    <dbReference type="NCBI Taxonomy" id="1226633"/>
    <lineage>
        <taxon>Bacteria</taxon>
        <taxon>Fusobacteriati</taxon>
        <taxon>Fusobacteriota</taxon>
        <taxon>Fusobacteriia</taxon>
        <taxon>Fusobacteriales</taxon>
        <taxon>Fusobacteriaceae</taxon>
        <taxon>Fusobacterium</taxon>
    </lineage>
</organism>
<dbReference type="GO" id="GO:0005975">
    <property type="term" value="P:carbohydrate metabolic process"/>
    <property type="evidence" value="ECO:0007669"/>
    <property type="project" value="InterPro"/>
</dbReference>
<dbReference type="SUPFAM" id="SSF51445">
    <property type="entry name" value="(Trans)glycosidases"/>
    <property type="match status" value="1"/>
</dbReference>
<gene>
    <name evidence="10" type="ORF">C095_04845</name>
</gene>
<evidence type="ECO:0000256" key="4">
    <source>
        <dbReference type="ARBA" id="ARBA00020295"/>
    </source>
</evidence>
<evidence type="ECO:0000256" key="9">
    <source>
        <dbReference type="ARBA" id="ARBA00031501"/>
    </source>
</evidence>
<keyword evidence="7" id="KW-0119">Carbohydrate metabolism</keyword>
<evidence type="ECO:0000256" key="7">
    <source>
        <dbReference type="ARBA" id="ARBA00023277"/>
    </source>
</evidence>
<evidence type="ECO:0000256" key="8">
    <source>
        <dbReference type="ARBA" id="ARBA00031423"/>
    </source>
</evidence>
<dbReference type="InterPro" id="IPR017853">
    <property type="entry name" value="GH"/>
</dbReference>
<evidence type="ECO:0000256" key="3">
    <source>
        <dbReference type="ARBA" id="ARBA00012560"/>
    </source>
</evidence>
<keyword evidence="5" id="KW-0328">Glycosyltransferase</keyword>
<protein>
    <recommendedName>
        <fullName evidence="4">4-alpha-glucanotransferase</fullName>
        <ecNumber evidence="3">2.4.1.25</ecNumber>
    </recommendedName>
    <alternativeName>
        <fullName evidence="8">Amylomaltase</fullName>
    </alternativeName>
    <alternativeName>
        <fullName evidence="9">Disproportionating enzyme</fullName>
    </alternativeName>
</protein>
<reference evidence="10 11" key="1">
    <citation type="submission" date="2013-08" db="EMBL/GenBank/DDBJ databases">
        <title>An opportunistic ruminal bacterium that causes liver abscesses in cattle.</title>
        <authorList>
            <person name="Benahmed F.H."/>
            <person name="Rasmussen M."/>
            <person name="Harbottle H."/>
            <person name="Soppet D."/>
            <person name="Nagaraja T.G."/>
            <person name="Davidson M."/>
        </authorList>
    </citation>
    <scope>NUCLEOTIDE SEQUENCE [LARGE SCALE GENOMIC DNA]</scope>
    <source>
        <strain evidence="10 11">B35</strain>
    </source>
</reference>
<accession>A0A0B4EX05</accession>
<dbReference type="AlphaFoldDB" id="A0A0B4EX05"/>
<comment type="catalytic activity">
    <reaction evidence="1">
        <text>Transfers a segment of a (1-&gt;4)-alpha-D-glucan to a new position in an acceptor, which may be glucose or a (1-&gt;4)-alpha-D-glucan.</text>
        <dbReference type="EC" id="2.4.1.25"/>
    </reaction>
</comment>
<sequence length="125" mass="14488">MHILQFAFEGGAENKDLPYHYTQNSISYIGTHDNPVVSSWFEEQTEEIKRYVYQFLNIREGESISQAMIRGIFSSVSVLAVVTMQDLLEKGKEARMNIPSVMGGNWEWRMRAGELTEEKKDFYVI</sequence>
<evidence type="ECO:0000256" key="5">
    <source>
        <dbReference type="ARBA" id="ARBA00022676"/>
    </source>
</evidence>
<comment type="caution">
    <text evidence="10">The sequence shown here is derived from an EMBL/GenBank/DDBJ whole genome shotgun (WGS) entry which is preliminary data.</text>
</comment>
<dbReference type="EMBL" id="AUZI01000012">
    <property type="protein sequence ID" value="KID49479.1"/>
    <property type="molecule type" value="Genomic_DNA"/>
</dbReference>
<dbReference type="Gene3D" id="3.20.20.80">
    <property type="entry name" value="Glycosidases"/>
    <property type="match status" value="1"/>
</dbReference>
<proteinExistence type="inferred from homology"/>
<dbReference type="Pfam" id="PF02446">
    <property type="entry name" value="Glyco_hydro_77"/>
    <property type="match status" value="1"/>
</dbReference>
<dbReference type="InterPro" id="IPR003385">
    <property type="entry name" value="Glyco_hydro_77"/>
</dbReference>
<dbReference type="Proteomes" id="UP000031184">
    <property type="component" value="Unassembled WGS sequence"/>
</dbReference>
<evidence type="ECO:0000256" key="1">
    <source>
        <dbReference type="ARBA" id="ARBA00000439"/>
    </source>
</evidence>
<evidence type="ECO:0000256" key="2">
    <source>
        <dbReference type="ARBA" id="ARBA00005684"/>
    </source>
</evidence>
<name>A0A0B4EX05_9FUSO</name>
<dbReference type="PANTHER" id="PTHR32438">
    <property type="entry name" value="4-ALPHA-GLUCANOTRANSFERASE DPE1, CHLOROPLASTIC/AMYLOPLASTIC"/>
    <property type="match status" value="1"/>
</dbReference>
<dbReference type="PANTHER" id="PTHR32438:SF5">
    <property type="entry name" value="4-ALPHA-GLUCANOTRANSFERASE DPE1, CHLOROPLASTIC_AMYLOPLASTIC"/>
    <property type="match status" value="1"/>
</dbReference>
<evidence type="ECO:0000256" key="6">
    <source>
        <dbReference type="ARBA" id="ARBA00022679"/>
    </source>
</evidence>
<dbReference type="EC" id="2.4.1.25" evidence="3"/>
<comment type="similarity">
    <text evidence="2">Belongs to the disproportionating enzyme family.</text>
</comment>
<keyword evidence="6" id="KW-0808">Transferase</keyword>